<sequence>MLCSKDPILELFLCLSATAWGFGYVYYTQFWHRCFADDNHNKFVDEYHLFRNCGVNYATKDLEINEKIFKDFQFHASS</sequence>
<name>A0ACB9BBS7_ARCLA</name>
<comment type="caution">
    <text evidence="1">The sequence shown here is derived from an EMBL/GenBank/DDBJ whole genome shotgun (WGS) entry which is preliminary data.</text>
</comment>
<organism evidence="1 2">
    <name type="scientific">Arctium lappa</name>
    <name type="common">Greater burdock</name>
    <name type="synonym">Lappa major</name>
    <dbReference type="NCBI Taxonomy" id="4217"/>
    <lineage>
        <taxon>Eukaryota</taxon>
        <taxon>Viridiplantae</taxon>
        <taxon>Streptophyta</taxon>
        <taxon>Embryophyta</taxon>
        <taxon>Tracheophyta</taxon>
        <taxon>Spermatophyta</taxon>
        <taxon>Magnoliopsida</taxon>
        <taxon>eudicotyledons</taxon>
        <taxon>Gunneridae</taxon>
        <taxon>Pentapetalae</taxon>
        <taxon>asterids</taxon>
        <taxon>campanulids</taxon>
        <taxon>Asterales</taxon>
        <taxon>Asteraceae</taxon>
        <taxon>Carduoideae</taxon>
        <taxon>Cardueae</taxon>
        <taxon>Arctiinae</taxon>
        <taxon>Arctium</taxon>
    </lineage>
</organism>
<evidence type="ECO:0000313" key="2">
    <source>
        <dbReference type="Proteomes" id="UP001055879"/>
    </source>
</evidence>
<protein>
    <submittedName>
        <fullName evidence="1">Uncharacterized protein</fullName>
    </submittedName>
</protein>
<proteinExistence type="predicted"/>
<reference evidence="1 2" key="2">
    <citation type="journal article" date="2022" name="Mol. Ecol. Resour.">
        <title>The genomes of chicory, endive, great burdock and yacon provide insights into Asteraceae paleo-polyploidization history and plant inulin production.</title>
        <authorList>
            <person name="Fan W."/>
            <person name="Wang S."/>
            <person name="Wang H."/>
            <person name="Wang A."/>
            <person name="Jiang F."/>
            <person name="Liu H."/>
            <person name="Zhao H."/>
            <person name="Xu D."/>
            <person name="Zhang Y."/>
        </authorList>
    </citation>
    <scope>NUCLEOTIDE SEQUENCE [LARGE SCALE GENOMIC DNA]</scope>
    <source>
        <strain evidence="2">cv. Niubang</strain>
    </source>
</reference>
<accession>A0ACB9BBS7</accession>
<keyword evidence="2" id="KW-1185">Reference proteome</keyword>
<gene>
    <name evidence="1" type="ORF">L6452_20276</name>
</gene>
<reference evidence="2" key="1">
    <citation type="journal article" date="2022" name="Mol. Ecol. Resour.">
        <title>The genomes of chicory, endive, great burdock and yacon provide insights into Asteraceae palaeo-polyploidization history and plant inulin production.</title>
        <authorList>
            <person name="Fan W."/>
            <person name="Wang S."/>
            <person name="Wang H."/>
            <person name="Wang A."/>
            <person name="Jiang F."/>
            <person name="Liu H."/>
            <person name="Zhao H."/>
            <person name="Xu D."/>
            <person name="Zhang Y."/>
        </authorList>
    </citation>
    <scope>NUCLEOTIDE SEQUENCE [LARGE SCALE GENOMIC DNA]</scope>
    <source>
        <strain evidence="2">cv. Niubang</strain>
    </source>
</reference>
<evidence type="ECO:0000313" key="1">
    <source>
        <dbReference type="EMBL" id="KAI3719379.1"/>
    </source>
</evidence>
<dbReference type="Proteomes" id="UP001055879">
    <property type="component" value="Linkage Group LG06"/>
</dbReference>
<dbReference type="EMBL" id="CM042052">
    <property type="protein sequence ID" value="KAI3719379.1"/>
    <property type="molecule type" value="Genomic_DNA"/>
</dbReference>